<reference evidence="3 4" key="1">
    <citation type="submission" date="2022-08" db="EMBL/GenBank/DDBJ databases">
        <authorList>
            <person name="Somphong A."/>
            <person name="Phongsopitanun W."/>
        </authorList>
    </citation>
    <scope>NUCLEOTIDE SEQUENCE [LARGE SCALE GENOMIC DNA]</scope>
    <source>
        <strain evidence="3 4">LP11</strain>
    </source>
</reference>
<feature type="compositionally biased region" description="Gly residues" evidence="1">
    <location>
        <begin position="94"/>
        <end position="116"/>
    </location>
</feature>
<comment type="caution">
    <text evidence="3">The sequence shown here is derived from an EMBL/GenBank/DDBJ whole genome shotgun (WGS) entry which is preliminary data.</text>
</comment>
<evidence type="ECO:0000313" key="4">
    <source>
        <dbReference type="Proteomes" id="UP001205612"/>
    </source>
</evidence>
<keyword evidence="2" id="KW-1133">Transmembrane helix</keyword>
<protein>
    <submittedName>
        <fullName evidence="3">DUF5819 family protein</fullName>
    </submittedName>
</protein>
<feature type="transmembrane region" description="Helical" evidence="2">
    <location>
        <begin position="138"/>
        <end position="162"/>
    </location>
</feature>
<dbReference type="Proteomes" id="UP001205612">
    <property type="component" value="Unassembled WGS sequence"/>
</dbReference>
<keyword evidence="2" id="KW-0472">Membrane</keyword>
<proteinExistence type="predicted"/>
<organism evidence="3 4">
    <name type="scientific">Streptomyces pyxinicus</name>
    <dbReference type="NCBI Taxonomy" id="2970331"/>
    <lineage>
        <taxon>Bacteria</taxon>
        <taxon>Bacillati</taxon>
        <taxon>Actinomycetota</taxon>
        <taxon>Actinomycetes</taxon>
        <taxon>Kitasatosporales</taxon>
        <taxon>Streptomycetaceae</taxon>
        <taxon>Streptomyces</taxon>
    </lineage>
</organism>
<feature type="region of interest" description="Disordered" evidence="1">
    <location>
        <begin position="1"/>
        <end position="128"/>
    </location>
</feature>
<feature type="compositionally biased region" description="Low complexity" evidence="1">
    <location>
        <begin position="43"/>
        <end position="52"/>
    </location>
</feature>
<dbReference type="RefSeq" id="WP_258778183.1">
    <property type="nucleotide sequence ID" value="NZ_JANUGP010000006.1"/>
</dbReference>
<keyword evidence="4" id="KW-1185">Reference proteome</keyword>
<evidence type="ECO:0000256" key="1">
    <source>
        <dbReference type="SAM" id="MobiDB-lite"/>
    </source>
</evidence>
<evidence type="ECO:0000313" key="3">
    <source>
        <dbReference type="EMBL" id="MCS0601760.1"/>
    </source>
</evidence>
<sequence>MDANDEDSGARRSPGALEPFEPLAQAPSARSHDSGTGGPGEPVRGADVAGRAGADEPERVSDAGGSEDAADSERGRTPGAGQEHTAGARQDSTGGSGQEGTAGSGRDGTAGSGQDGSGEPPAPSPRTGLAALSSGYQVVAALALAVVVVAACVHLAMVFLSLAPSNTVSKQHGKAIEEWIYPEFEQNWKLFAPNPLQQNINVQARAEVRLKDGDLRTTGWTDLSALDGAAIEHNPVPSHTQQNELRRAWDFFTATHSADNRAVGMRGALSEQYVRRIVVMRLYRDDPTSKEGVIQRVQVRSSTTNVQPPKWSRERVSDKPGYRQLPWWSVTADEAAGGVR</sequence>
<gene>
    <name evidence="3" type="ORF">NX794_11120</name>
</gene>
<keyword evidence="2" id="KW-0812">Transmembrane</keyword>
<accession>A0ABT2B027</accession>
<evidence type="ECO:0000256" key="2">
    <source>
        <dbReference type="SAM" id="Phobius"/>
    </source>
</evidence>
<dbReference type="InterPro" id="IPR043857">
    <property type="entry name" value="DUF5819"/>
</dbReference>
<dbReference type="EMBL" id="JANUGP010000006">
    <property type="protein sequence ID" value="MCS0601760.1"/>
    <property type="molecule type" value="Genomic_DNA"/>
</dbReference>
<dbReference type="Pfam" id="PF19136">
    <property type="entry name" value="DUF5819"/>
    <property type="match status" value="1"/>
</dbReference>
<name>A0ABT2B027_9ACTN</name>